<dbReference type="PANTHER" id="PTHR15362:SF4">
    <property type="entry name" value="CDP-DIACYLGLYCEROL--INOSITOL 3-PHOSPHATIDYLTRANSFERASE"/>
    <property type="match status" value="1"/>
</dbReference>
<comment type="catalytic activity">
    <reaction evidence="18">
        <text>a CDP-1,2-diacyl-sn-glycerol + myo-inositol = a 1,2-diacyl-sn-glycero-3-phospho-(1D-myo-inositol) + CMP + H(+)</text>
        <dbReference type="Rhea" id="RHEA:11580"/>
        <dbReference type="ChEBI" id="CHEBI:15378"/>
        <dbReference type="ChEBI" id="CHEBI:17268"/>
        <dbReference type="ChEBI" id="CHEBI:57880"/>
        <dbReference type="ChEBI" id="CHEBI:58332"/>
        <dbReference type="ChEBI" id="CHEBI:60377"/>
        <dbReference type="EC" id="2.7.8.11"/>
    </reaction>
</comment>
<dbReference type="GO" id="GO:0016020">
    <property type="term" value="C:membrane"/>
    <property type="evidence" value="ECO:0007669"/>
    <property type="project" value="UniProtKB-SubCell"/>
</dbReference>
<evidence type="ECO:0000256" key="2">
    <source>
        <dbReference type="ARBA" id="ARBA00001946"/>
    </source>
</evidence>
<name>A0A914E4K8_9BILA</name>
<dbReference type="Pfam" id="PF01066">
    <property type="entry name" value="CDP-OH_P_transf"/>
    <property type="match status" value="1"/>
</dbReference>
<keyword evidence="9" id="KW-0479">Metal-binding</keyword>
<dbReference type="InterPro" id="IPR048254">
    <property type="entry name" value="CDP_ALCOHOL_P_TRANSF_CS"/>
</dbReference>
<evidence type="ECO:0000313" key="22">
    <source>
        <dbReference type="WBParaSite" id="ACRNAN_scaffold5570.g11164.t1"/>
    </source>
</evidence>
<dbReference type="Proteomes" id="UP000887540">
    <property type="component" value="Unplaced"/>
</dbReference>
<keyword evidence="16 18" id="KW-1208">Phospholipid metabolism</keyword>
<comment type="cofactor">
    <cofactor evidence="1">
        <name>Mn(2+)</name>
        <dbReference type="ChEBI" id="CHEBI:29035"/>
    </cofactor>
</comment>
<keyword evidence="21" id="KW-1185">Reference proteome</keyword>
<reference evidence="22" key="1">
    <citation type="submission" date="2022-11" db="UniProtKB">
        <authorList>
            <consortium name="WormBaseParasite"/>
        </authorList>
    </citation>
    <scope>IDENTIFICATION</scope>
</reference>
<accession>A0A914E4K8</accession>
<evidence type="ECO:0000256" key="8">
    <source>
        <dbReference type="ARBA" id="ARBA00022692"/>
    </source>
</evidence>
<dbReference type="PIRSF" id="PIRSF000848">
    <property type="entry name" value="CDP_diag_ino_3_P"/>
    <property type="match status" value="1"/>
</dbReference>
<feature type="transmembrane region" description="Helical" evidence="20">
    <location>
        <begin position="139"/>
        <end position="158"/>
    </location>
</feature>
<evidence type="ECO:0000256" key="16">
    <source>
        <dbReference type="ARBA" id="ARBA00023264"/>
    </source>
</evidence>
<evidence type="ECO:0000256" key="6">
    <source>
        <dbReference type="ARBA" id="ARBA00022516"/>
    </source>
</evidence>
<evidence type="ECO:0000256" key="5">
    <source>
        <dbReference type="ARBA" id="ARBA00013212"/>
    </source>
</evidence>
<keyword evidence="11 20" id="KW-1133">Transmembrane helix</keyword>
<evidence type="ECO:0000256" key="20">
    <source>
        <dbReference type="SAM" id="Phobius"/>
    </source>
</evidence>
<feature type="transmembrane region" description="Helical" evidence="20">
    <location>
        <begin position="164"/>
        <end position="184"/>
    </location>
</feature>
<keyword evidence="6 18" id="KW-0444">Lipid biosynthesis</keyword>
<evidence type="ECO:0000256" key="15">
    <source>
        <dbReference type="ARBA" id="ARBA00023211"/>
    </source>
</evidence>
<evidence type="ECO:0000256" key="11">
    <source>
        <dbReference type="ARBA" id="ARBA00022989"/>
    </source>
</evidence>
<evidence type="ECO:0000313" key="21">
    <source>
        <dbReference type="Proteomes" id="UP000887540"/>
    </source>
</evidence>
<keyword evidence="14 18" id="KW-0594">Phospholipid biosynthesis</keyword>
<comment type="cofactor">
    <cofactor evidence="2">
        <name>Mg(2+)</name>
        <dbReference type="ChEBI" id="CHEBI:18420"/>
    </cofactor>
</comment>
<keyword evidence="8 20" id="KW-0812">Transmembrane</keyword>
<evidence type="ECO:0000256" key="19">
    <source>
        <dbReference type="RuleBase" id="RU003750"/>
    </source>
</evidence>
<comment type="subcellular location">
    <subcellularLocation>
        <location evidence="3">Membrane</location>
        <topology evidence="3">Multi-pass membrane protein</topology>
    </subcellularLocation>
</comment>
<dbReference type="GO" id="GO:0003881">
    <property type="term" value="F:CDP-diacylglycerol-inositol 3-phosphatidyltransferase activity"/>
    <property type="evidence" value="ECO:0007669"/>
    <property type="project" value="UniProtKB-UniRule"/>
</dbReference>
<organism evidence="21 22">
    <name type="scientific">Acrobeloides nanus</name>
    <dbReference type="NCBI Taxonomy" id="290746"/>
    <lineage>
        <taxon>Eukaryota</taxon>
        <taxon>Metazoa</taxon>
        <taxon>Ecdysozoa</taxon>
        <taxon>Nematoda</taxon>
        <taxon>Chromadorea</taxon>
        <taxon>Rhabditida</taxon>
        <taxon>Tylenchina</taxon>
        <taxon>Cephalobomorpha</taxon>
        <taxon>Cephaloboidea</taxon>
        <taxon>Cephalobidae</taxon>
        <taxon>Acrobeloides</taxon>
    </lineage>
</organism>
<dbReference type="InterPro" id="IPR043130">
    <property type="entry name" value="CDP-OH_PTrfase_TM_dom"/>
</dbReference>
<keyword evidence="10" id="KW-0460">Magnesium</keyword>
<dbReference type="InterPro" id="IPR000462">
    <property type="entry name" value="CDP-OH_P_trans"/>
</dbReference>
<dbReference type="EC" id="2.7.8.11" evidence="5 18"/>
<protein>
    <recommendedName>
        <fullName evidence="17 18">CDP-diacylglycerol--inositol 3-phosphatidyltransferase</fullName>
        <ecNumber evidence="5 18">2.7.8.11</ecNumber>
    </recommendedName>
</protein>
<dbReference type="WBParaSite" id="ACRNAN_scaffold5570.g11164.t1">
    <property type="protein sequence ID" value="ACRNAN_scaffold5570.g11164.t1"/>
    <property type="gene ID" value="ACRNAN_scaffold5570.g11164"/>
</dbReference>
<evidence type="ECO:0000256" key="12">
    <source>
        <dbReference type="ARBA" id="ARBA00023098"/>
    </source>
</evidence>
<dbReference type="PANTHER" id="PTHR15362">
    <property type="entry name" value="PHOSPHATIDYLINOSITOL SYNTHASE"/>
    <property type="match status" value="1"/>
</dbReference>
<dbReference type="PROSITE" id="PS00379">
    <property type="entry name" value="CDP_ALCOHOL_P_TRANSF"/>
    <property type="match status" value="1"/>
</dbReference>
<comment type="similarity">
    <text evidence="4 18 19">Belongs to the CDP-alcohol phosphatidyltransferase class-I family.</text>
</comment>
<evidence type="ECO:0000256" key="10">
    <source>
        <dbReference type="ARBA" id="ARBA00022842"/>
    </source>
</evidence>
<keyword evidence="7 18" id="KW-0808">Transferase</keyword>
<sequence length="212" mass="24455">MPETQPNIFLFYPNLIGYARIVLALLAFFYMPSSPWCASIAYFLSAFLDAFDGHLARMYNQSTRFGAMLDQLTDRCAFMALLMTLCQFYPRCVFLFQLTAIVDIASHWMHLHATDLTGKNTHKSSDNPILHYYYTSREFLFFMCFGNEAFFGLLYVNVWWSGPLYLIPILAIIFFPVALVKQLISLVHLYTASLTIGAFDVERIKKEAQKTQ</sequence>
<keyword evidence="12 18" id="KW-0443">Lipid metabolism</keyword>
<dbReference type="GO" id="GO:0006661">
    <property type="term" value="P:phosphatidylinositol biosynthetic process"/>
    <property type="evidence" value="ECO:0007669"/>
    <property type="project" value="TreeGrafter"/>
</dbReference>
<evidence type="ECO:0000256" key="18">
    <source>
        <dbReference type="PIRNR" id="PIRNR000848"/>
    </source>
</evidence>
<evidence type="ECO:0000256" key="9">
    <source>
        <dbReference type="ARBA" id="ARBA00022723"/>
    </source>
</evidence>
<dbReference type="GO" id="GO:0005794">
    <property type="term" value="C:Golgi apparatus"/>
    <property type="evidence" value="ECO:0007669"/>
    <property type="project" value="TreeGrafter"/>
</dbReference>
<proteinExistence type="inferred from homology"/>
<evidence type="ECO:0000256" key="7">
    <source>
        <dbReference type="ARBA" id="ARBA00022679"/>
    </source>
</evidence>
<dbReference type="FunFam" id="1.20.120.1760:FF:000003">
    <property type="entry name" value="CDP-diacylglycerol--inositol 3-phosphatidyltransferase"/>
    <property type="match status" value="1"/>
</dbReference>
<keyword evidence="15" id="KW-0464">Manganese</keyword>
<dbReference type="AlphaFoldDB" id="A0A914E4K8"/>
<evidence type="ECO:0000256" key="13">
    <source>
        <dbReference type="ARBA" id="ARBA00023136"/>
    </source>
</evidence>
<evidence type="ECO:0000256" key="3">
    <source>
        <dbReference type="ARBA" id="ARBA00004141"/>
    </source>
</evidence>
<evidence type="ECO:0000256" key="17">
    <source>
        <dbReference type="ARBA" id="ARBA00070582"/>
    </source>
</evidence>
<dbReference type="InterPro" id="IPR014387">
    <property type="entry name" value="CDP_diag_ino_3_P_euk"/>
</dbReference>
<evidence type="ECO:0000256" key="4">
    <source>
        <dbReference type="ARBA" id="ARBA00010441"/>
    </source>
</evidence>
<dbReference type="GO" id="GO:0046872">
    <property type="term" value="F:metal ion binding"/>
    <property type="evidence" value="ECO:0007669"/>
    <property type="project" value="UniProtKB-KW"/>
</dbReference>
<keyword evidence="13 18" id="KW-0472">Membrane</keyword>
<dbReference type="Gene3D" id="1.20.120.1760">
    <property type="match status" value="1"/>
</dbReference>
<evidence type="ECO:0000256" key="1">
    <source>
        <dbReference type="ARBA" id="ARBA00001936"/>
    </source>
</evidence>
<evidence type="ECO:0000256" key="14">
    <source>
        <dbReference type="ARBA" id="ARBA00023209"/>
    </source>
</evidence>